<feature type="non-terminal residue" evidence="3">
    <location>
        <position position="1"/>
    </location>
</feature>
<protein>
    <recommendedName>
        <fullName evidence="2">AB hydrolase-1 domain-containing protein</fullName>
    </recommendedName>
</protein>
<feature type="domain" description="AB hydrolase-1" evidence="2">
    <location>
        <begin position="2"/>
        <end position="107"/>
    </location>
</feature>
<dbReference type="EMBL" id="BART01016937">
    <property type="protein sequence ID" value="GAG87940.1"/>
    <property type="molecule type" value="Genomic_DNA"/>
</dbReference>
<keyword evidence="1" id="KW-0378">Hydrolase</keyword>
<dbReference type="AlphaFoldDB" id="X1AYS3"/>
<gene>
    <name evidence="3" type="ORF">S01H4_32405</name>
</gene>
<dbReference type="Pfam" id="PF00561">
    <property type="entry name" value="Abhydrolase_1"/>
    <property type="match status" value="1"/>
</dbReference>
<proteinExistence type="predicted"/>
<comment type="caution">
    <text evidence="3">The sequence shown here is derived from an EMBL/GenBank/DDBJ whole genome shotgun (WGS) entry which is preliminary data.</text>
</comment>
<dbReference type="GO" id="GO:0016787">
    <property type="term" value="F:hydrolase activity"/>
    <property type="evidence" value="ECO:0007669"/>
    <property type="project" value="UniProtKB-KW"/>
</dbReference>
<evidence type="ECO:0000256" key="1">
    <source>
        <dbReference type="ARBA" id="ARBA00022801"/>
    </source>
</evidence>
<evidence type="ECO:0000313" key="3">
    <source>
        <dbReference type="EMBL" id="GAG87940.1"/>
    </source>
</evidence>
<dbReference type="PANTHER" id="PTHR43798:SF31">
    <property type="entry name" value="AB HYDROLASE SUPERFAMILY PROTEIN YCLE"/>
    <property type="match status" value="1"/>
</dbReference>
<sequence>WHVWMHVYEILSTKMRCVGYDHRGSGESPASPETISKQTYVDDLFVIMDKLRIEKCYLGGESFGGAVALLAALQQPERFKGLILVDSVLPNAKPLDEDRKQFMKFLKTDHQAAMEAFIESVLPEQNIEHKKRWAVHICLRTDPEVAIRVLELATEGESNYPLHEIKIPTLIVYGDKDGEDIIENCHYLERTLPNAELVVIKGAGHVPIFTRTQEVVDAIEKRFFNRK</sequence>
<dbReference type="SUPFAM" id="SSF53474">
    <property type="entry name" value="alpha/beta-Hydrolases"/>
    <property type="match status" value="1"/>
</dbReference>
<organism evidence="3">
    <name type="scientific">marine sediment metagenome</name>
    <dbReference type="NCBI Taxonomy" id="412755"/>
    <lineage>
        <taxon>unclassified sequences</taxon>
        <taxon>metagenomes</taxon>
        <taxon>ecological metagenomes</taxon>
    </lineage>
</organism>
<dbReference type="PRINTS" id="PR00111">
    <property type="entry name" value="ABHYDROLASE"/>
</dbReference>
<dbReference type="InterPro" id="IPR029058">
    <property type="entry name" value="AB_hydrolase_fold"/>
</dbReference>
<dbReference type="Gene3D" id="3.40.50.1820">
    <property type="entry name" value="alpha/beta hydrolase"/>
    <property type="match status" value="1"/>
</dbReference>
<dbReference type="InterPro" id="IPR000073">
    <property type="entry name" value="AB_hydrolase_1"/>
</dbReference>
<dbReference type="GO" id="GO:0016020">
    <property type="term" value="C:membrane"/>
    <property type="evidence" value="ECO:0007669"/>
    <property type="project" value="TreeGrafter"/>
</dbReference>
<dbReference type="PANTHER" id="PTHR43798">
    <property type="entry name" value="MONOACYLGLYCEROL LIPASE"/>
    <property type="match status" value="1"/>
</dbReference>
<name>X1AYS3_9ZZZZ</name>
<accession>X1AYS3</accession>
<dbReference type="InterPro" id="IPR050266">
    <property type="entry name" value="AB_hydrolase_sf"/>
</dbReference>
<evidence type="ECO:0000259" key="2">
    <source>
        <dbReference type="Pfam" id="PF00561"/>
    </source>
</evidence>
<reference evidence="3" key="1">
    <citation type="journal article" date="2014" name="Front. Microbiol.">
        <title>High frequency of phylogenetically diverse reductive dehalogenase-homologous genes in deep subseafloor sedimentary metagenomes.</title>
        <authorList>
            <person name="Kawai M."/>
            <person name="Futagami T."/>
            <person name="Toyoda A."/>
            <person name="Takaki Y."/>
            <person name="Nishi S."/>
            <person name="Hori S."/>
            <person name="Arai W."/>
            <person name="Tsubouchi T."/>
            <person name="Morono Y."/>
            <person name="Uchiyama I."/>
            <person name="Ito T."/>
            <person name="Fujiyama A."/>
            <person name="Inagaki F."/>
            <person name="Takami H."/>
        </authorList>
    </citation>
    <scope>NUCLEOTIDE SEQUENCE</scope>
    <source>
        <strain evidence="3">Expedition CK06-06</strain>
    </source>
</reference>